<name>I3S2Q8_LOTJA</name>
<proteinExistence type="evidence at transcript level"/>
<accession>I3S2Q8</accession>
<evidence type="ECO:0000313" key="1">
    <source>
        <dbReference type="EMBL" id="AFK34550.1"/>
    </source>
</evidence>
<sequence length="135" mass="15515">MMMMKALVPINQALNVSEFLNMARDGDGSFLIESILFLCLLQKLHEQRMVQVHHRNHKPLFLFALSHLDRHTPFRNASEFLLLLPIAAVRMKALGTLFTATHFFKTREIESLCVFVYAAGGKSQWKVSECLRVIE</sequence>
<dbReference type="EMBL" id="BT134755">
    <property type="protein sequence ID" value="AFK34550.1"/>
    <property type="molecule type" value="mRNA"/>
</dbReference>
<dbReference type="AlphaFoldDB" id="I3S2Q8"/>
<reference evidence="1" key="1">
    <citation type="submission" date="2012-05" db="EMBL/GenBank/DDBJ databases">
        <authorList>
            <person name="Krishnakumar V."/>
            <person name="Cheung F."/>
            <person name="Xiao Y."/>
            <person name="Chan A."/>
            <person name="Moskal W.A."/>
            <person name="Town C.D."/>
        </authorList>
    </citation>
    <scope>NUCLEOTIDE SEQUENCE</scope>
</reference>
<protein>
    <submittedName>
        <fullName evidence="1">Uncharacterized protein</fullName>
    </submittedName>
</protein>
<dbReference type="OMA" id="VEVNARM"/>
<organism evidence="1">
    <name type="scientific">Lotus japonicus</name>
    <name type="common">Lotus corniculatus var. japonicus</name>
    <dbReference type="NCBI Taxonomy" id="34305"/>
    <lineage>
        <taxon>Eukaryota</taxon>
        <taxon>Viridiplantae</taxon>
        <taxon>Streptophyta</taxon>
        <taxon>Embryophyta</taxon>
        <taxon>Tracheophyta</taxon>
        <taxon>Spermatophyta</taxon>
        <taxon>Magnoliopsida</taxon>
        <taxon>eudicotyledons</taxon>
        <taxon>Gunneridae</taxon>
        <taxon>Pentapetalae</taxon>
        <taxon>rosids</taxon>
        <taxon>fabids</taxon>
        <taxon>Fabales</taxon>
        <taxon>Fabaceae</taxon>
        <taxon>Papilionoideae</taxon>
        <taxon>50 kb inversion clade</taxon>
        <taxon>NPAAA clade</taxon>
        <taxon>Hologalegina</taxon>
        <taxon>robinioid clade</taxon>
        <taxon>Loteae</taxon>
        <taxon>Lotus</taxon>
    </lineage>
</organism>